<reference evidence="3" key="1">
    <citation type="submission" date="2022-01" db="EMBL/GenBank/DDBJ databases">
        <title>Novel bile acid biosynthetic pathways are enriched in the microbiome of centenarians.</title>
        <authorList>
            <person name="Sato Y."/>
            <person name="Atarashi K."/>
            <person name="Plichta R.D."/>
            <person name="Arai Y."/>
            <person name="Sasajima S."/>
            <person name="Kearney M.S."/>
            <person name="Suda W."/>
            <person name="Takeshita K."/>
            <person name="Sasaki T."/>
            <person name="Okamoto S."/>
            <person name="Skelly N.A."/>
            <person name="Okamura Y."/>
            <person name="Vlamakis H."/>
            <person name="Li Y."/>
            <person name="Tanoue T."/>
            <person name="Takei H."/>
            <person name="Nittono H."/>
            <person name="Narushima S."/>
            <person name="Irie J."/>
            <person name="Itoh H."/>
            <person name="Moriya K."/>
            <person name="Sugiura Y."/>
            <person name="Suematsu M."/>
            <person name="Moritoki N."/>
            <person name="Shibata S."/>
            <person name="Littman R.D."/>
            <person name="Fischbach A.M."/>
            <person name="Uwamino Y."/>
            <person name="Inoue T."/>
            <person name="Honda A."/>
            <person name="Hattori M."/>
            <person name="Murai T."/>
            <person name="Xavier J.R."/>
            <person name="Hirose N."/>
            <person name="Honda K."/>
        </authorList>
    </citation>
    <scope>NUCLEOTIDE SEQUENCE</scope>
    <source>
        <strain evidence="3">CE91-St55</strain>
    </source>
</reference>
<dbReference type="InterPro" id="IPR004256">
    <property type="entry name" value="DUF234"/>
</dbReference>
<dbReference type="Gene3D" id="3.40.50.300">
    <property type="entry name" value="P-loop containing nucleotide triphosphate hydrolases"/>
    <property type="match status" value="1"/>
</dbReference>
<proteinExistence type="predicted"/>
<dbReference type="PANTHER" id="PTHR34704">
    <property type="entry name" value="ATPASE"/>
    <property type="match status" value="1"/>
</dbReference>
<sequence>MFIGRATELNELNKLYNKTSFQMAVIYGRRRIGKTRLIQEFMKDKSAVYMTAVEAGIAINLELLSTATYLTFLGEEEATLMPSFKDFRTALQYITQKAKESKVLLIIDEYPYLAQADKSISSILQATIDQEWKTSNIMLILCGSSMSFMENQVLGYQSPLYGRRTAQFRLDPLDYYESSLFVPRYSAEEKALVYGITGGIPQYLEMVDDSISIKENILEMYLNPNAYLYEEPANLMKQELKEPANYNAIVEAIAQGATKLNEISNKVQMENSNVSACLKSLISLGLVEKESAITEEDNKKKTGYILADHMFRFWYRYVPKCMLLINTRRPERAYEKIIVPDLQNYMGKVFEKMCLQHVAMLNAQEKLPYDILKLGRWWGNNPVLKRQEEIDIMGINDIDKTALFGECKYRNEVLDLDTLELLIQRSELFSRYRKKGYILYSKKGFSDSVLKLTAQQSVYMKLFTLDELYDLE</sequence>
<name>A0AA37NI86_9FIRM</name>
<dbReference type="Pfam" id="PF01637">
    <property type="entry name" value="ATPase_2"/>
    <property type="match status" value="1"/>
</dbReference>
<dbReference type="Pfam" id="PF03008">
    <property type="entry name" value="DUF234"/>
    <property type="match status" value="1"/>
</dbReference>
<evidence type="ECO:0000259" key="1">
    <source>
        <dbReference type="Pfam" id="PF01637"/>
    </source>
</evidence>
<protein>
    <submittedName>
        <fullName evidence="3">ATPase</fullName>
    </submittedName>
</protein>
<dbReference type="EMBL" id="BQNJ01000001">
    <property type="protein sequence ID" value="GKG99016.1"/>
    <property type="molecule type" value="Genomic_DNA"/>
</dbReference>
<evidence type="ECO:0000259" key="2">
    <source>
        <dbReference type="Pfam" id="PF03008"/>
    </source>
</evidence>
<evidence type="ECO:0000313" key="4">
    <source>
        <dbReference type="Proteomes" id="UP001055091"/>
    </source>
</evidence>
<evidence type="ECO:0000313" key="3">
    <source>
        <dbReference type="EMBL" id="GKG99016.1"/>
    </source>
</evidence>
<dbReference type="InterPro" id="IPR011579">
    <property type="entry name" value="ATPase_dom"/>
</dbReference>
<feature type="domain" description="DUF234" evidence="2">
    <location>
        <begin position="314"/>
        <end position="411"/>
    </location>
</feature>
<dbReference type="InterPro" id="IPR027417">
    <property type="entry name" value="P-loop_NTPase"/>
</dbReference>
<organism evidence="3 4">
    <name type="scientific">Hungatella hathewayi</name>
    <dbReference type="NCBI Taxonomy" id="154046"/>
    <lineage>
        <taxon>Bacteria</taxon>
        <taxon>Bacillati</taxon>
        <taxon>Bacillota</taxon>
        <taxon>Clostridia</taxon>
        <taxon>Lachnospirales</taxon>
        <taxon>Lachnospiraceae</taxon>
        <taxon>Hungatella</taxon>
    </lineage>
</organism>
<feature type="domain" description="ATPase" evidence="1">
    <location>
        <begin position="2"/>
        <end position="207"/>
    </location>
</feature>
<dbReference type="PANTHER" id="PTHR34704:SF1">
    <property type="entry name" value="ATPASE"/>
    <property type="match status" value="1"/>
</dbReference>
<dbReference type="AlphaFoldDB" id="A0AA37NI86"/>
<dbReference type="SUPFAM" id="SSF46785">
    <property type="entry name" value="Winged helix' DNA-binding domain"/>
    <property type="match status" value="1"/>
</dbReference>
<comment type="caution">
    <text evidence="3">The sequence shown here is derived from an EMBL/GenBank/DDBJ whole genome shotgun (WGS) entry which is preliminary data.</text>
</comment>
<gene>
    <name evidence="3" type="ORF">CE91St55_09980</name>
</gene>
<dbReference type="SUPFAM" id="SSF52540">
    <property type="entry name" value="P-loop containing nucleoside triphosphate hydrolases"/>
    <property type="match status" value="1"/>
</dbReference>
<dbReference type="Proteomes" id="UP001055091">
    <property type="component" value="Unassembled WGS sequence"/>
</dbReference>
<dbReference type="RefSeq" id="WP_244052437.1">
    <property type="nucleotide sequence ID" value="NZ_BQNJ01000001.1"/>
</dbReference>
<dbReference type="InterPro" id="IPR036390">
    <property type="entry name" value="WH_DNA-bd_sf"/>
</dbReference>
<accession>A0AA37NI86</accession>
<dbReference type="SUPFAM" id="SSF52980">
    <property type="entry name" value="Restriction endonuclease-like"/>
    <property type="match status" value="1"/>
</dbReference>
<dbReference type="InterPro" id="IPR011335">
    <property type="entry name" value="Restrct_endonuc-II-like"/>
</dbReference>
<dbReference type="GO" id="GO:0005524">
    <property type="term" value="F:ATP binding"/>
    <property type="evidence" value="ECO:0007669"/>
    <property type="project" value="InterPro"/>
</dbReference>